<evidence type="ECO:0000313" key="4">
    <source>
        <dbReference type="Proteomes" id="UP000318521"/>
    </source>
</evidence>
<evidence type="ECO:0000313" key="3">
    <source>
        <dbReference type="EMBL" id="TSB48264.1"/>
    </source>
</evidence>
<reference evidence="3 4" key="1">
    <citation type="submission" date="2019-07" db="EMBL/GenBank/DDBJ databases">
        <authorList>
            <person name="Park Y.J."/>
            <person name="Jeong S.E."/>
            <person name="Jung H.S."/>
        </authorList>
    </citation>
    <scope>NUCLEOTIDE SEQUENCE [LARGE SCALE GENOMIC DNA]</scope>
    <source>
        <strain evidence="4">P16(2019)</strain>
    </source>
</reference>
<evidence type="ECO:0000256" key="1">
    <source>
        <dbReference type="ARBA" id="ARBA00007789"/>
    </source>
</evidence>
<dbReference type="InterPro" id="IPR036661">
    <property type="entry name" value="Luciferase-like_sf"/>
</dbReference>
<keyword evidence="4" id="KW-1185">Reference proteome</keyword>
<comment type="caution">
    <text evidence="3">The sequence shown here is derived from an EMBL/GenBank/DDBJ whole genome shotgun (WGS) entry which is preliminary data.</text>
</comment>
<dbReference type="PANTHER" id="PTHR30137:SF19">
    <property type="entry name" value="LUCIFERASE-LIKE MONOOXYGENASE"/>
    <property type="match status" value="1"/>
</dbReference>
<dbReference type="AlphaFoldDB" id="A0A554A3J5"/>
<dbReference type="PANTHER" id="PTHR30137">
    <property type="entry name" value="LUCIFERASE-LIKE MONOOXYGENASE"/>
    <property type="match status" value="1"/>
</dbReference>
<sequence length="355" mass="39637">MYRIKSRIIGNLNEKGYNKGEGRDTLIKLGILDQIPLSKGHLVEDRLKETLEMVQLAEQLGYSRYWFAEHHGTKGMLSSAPEILMAAAAASTKYIRIGTGGILLPQYSPYKVAEVSKQLAALFPGRIDIGIGRSPGGNRAIQTALSDGEPKGMEDFDRKLRDLVYFIRDQLPNTHAYSGVKAVPQVESPPPIWLLGLGENSAELAADHDIGFVFGHFIKPQRGAKAFEVFHQAASPNTNNQDMAAIFIICADTDEEAWELAKTQDLWLLKVEKGIDSRVPSPEEVVNYPYTALDKERMIHNHSRMIIGSKETVRRKLMILAEQYGINEFLILCNLHYANDRKKSYQLVAEAVGQS</sequence>
<protein>
    <submittedName>
        <fullName evidence="3">LLM class flavin-dependent oxidoreductase</fullName>
    </submittedName>
</protein>
<dbReference type="GO" id="GO:0005829">
    <property type="term" value="C:cytosol"/>
    <property type="evidence" value="ECO:0007669"/>
    <property type="project" value="TreeGrafter"/>
</dbReference>
<proteinExistence type="predicted"/>
<name>A0A554A3J5_9BACI</name>
<dbReference type="Proteomes" id="UP000318521">
    <property type="component" value="Unassembled WGS sequence"/>
</dbReference>
<dbReference type="InterPro" id="IPR050766">
    <property type="entry name" value="Bact_Lucif_Oxidored"/>
</dbReference>
<dbReference type="Gene3D" id="3.20.20.30">
    <property type="entry name" value="Luciferase-like domain"/>
    <property type="match status" value="1"/>
</dbReference>
<dbReference type="SUPFAM" id="SSF51679">
    <property type="entry name" value="Bacterial luciferase-like"/>
    <property type="match status" value="1"/>
</dbReference>
<gene>
    <name evidence="3" type="ORF">FN960_01555</name>
</gene>
<dbReference type="InterPro" id="IPR019949">
    <property type="entry name" value="CmoO-like"/>
</dbReference>
<dbReference type="Pfam" id="PF00296">
    <property type="entry name" value="Bac_luciferase"/>
    <property type="match status" value="1"/>
</dbReference>
<dbReference type="OrthoDB" id="9780518at2"/>
<organism evidence="3 4">
    <name type="scientific">Alkalicoccobacillus porphyridii</name>
    <dbReference type="NCBI Taxonomy" id="2597270"/>
    <lineage>
        <taxon>Bacteria</taxon>
        <taxon>Bacillati</taxon>
        <taxon>Bacillota</taxon>
        <taxon>Bacilli</taxon>
        <taxon>Bacillales</taxon>
        <taxon>Bacillaceae</taxon>
        <taxon>Alkalicoccobacillus</taxon>
    </lineage>
</organism>
<dbReference type="NCBIfam" id="TIGR03558">
    <property type="entry name" value="oxido_grp_1"/>
    <property type="match status" value="1"/>
</dbReference>
<dbReference type="GO" id="GO:0016705">
    <property type="term" value="F:oxidoreductase activity, acting on paired donors, with incorporation or reduction of molecular oxygen"/>
    <property type="evidence" value="ECO:0007669"/>
    <property type="project" value="InterPro"/>
</dbReference>
<evidence type="ECO:0000259" key="2">
    <source>
        <dbReference type="Pfam" id="PF00296"/>
    </source>
</evidence>
<dbReference type="EMBL" id="VLXZ01000001">
    <property type="protein sequence ID" value="TSB48264.1"/>
    <property type="molecule type" value="Genomic_DNA"/>
</dbReference>
<feature type="domain" description="Luciferase-like" evidence="2">
    <location>
        <begin position="29"/>
        <end position="319"/>
    </location>
</feature>
<dbReference type="InterPro" id="IPR011251">
    <property type="entry name" value="Luciferase-like_dom"/>
</dbReference>
<comment type="similarity">
    <text evidence="1">To bacterial alkanal monooxygenase alpha and beta chains.</text>
</comment>
<accession>A0A554A3J5</accession>